<dbReference type="Proteomes" id="UP000829398">
    <property type="component" value="Chromosome 8"/>
</dbReference>
<reference evidence="2" key="1">
    <citation type="journal article" date="2023" name="Hortic. Res.">
        <title>A chromosome-level phased genome enabling allele-level studies in sweet orange: a case study on citrus Huanglongbing tolerance.</title>
        <authorList>
            <person name="Wu B."/>
            <person name="Yu Q."/>
            <person name="Deng Z."/>
            <person name="Duan Y."/>
            <person name="Luo F."/>
            <person name="Gmitter F. Jr."/>
        </authorList>
    </citation>
    <scope>NUCLEOTIDE SEQUENCE [LARGE SCALE GENOMIC DNA]</scope>
    <source>
        <strain evidence="2">cv. Valencia</strain>
    </source>
</reference>
<accession>A0ACB8IGH2</accession>
<evidence type="ECO:0000313" key="1">
    <source>
        <dbReference type="EMBL" id="KAH9696259.1"/>
    </source>
</evidence>
<comment type="caution">
    <text evidence="1">The sequence shown here is derived from an EMBL/GenBank/DDBJ whole genome shotgun (WGS) entry which is preliminary data.</text>
</comment>
<keyword evidence="2" id="KW-1185">Reference proteome</keyword>
<sequence>MPSAKTIVSTAASVAASAMVIRSIARELVPHELKLFVLMNIRGLFESFSSEITLIIDQFDGLASNQIYRAADIYLGNKISPSTKMFRVSMPEKENKMSISMAKNQEIVDHFDGVKLKWKQVTRQVESTQYVSYTGQSTKMQSEIRYFNLTFHKQHKDKVLNSYFPYILRKSKSAQEENKTLKLYSLNQDHARRFGLDSWHWITFNHPATFDTLAMEAELKKMIIEDLERFVKRKDYYRRVGKAWKRGYLLYGPPGTGKSSLIAAMSNYLNFDIYDLELSAVHSNSELRRVLLSTGNRSILVVEDIDCSLELEDRQAQPTTVNVLKPLRTMQVQPTAYDNKKLSFSKNPCDLFFFVSFVIQVTLSGLLNFLDGLWSSCGDERIIVFTTNHKDRLDPAVLRPGRMDVHIYMSYCTPCGFDSLAANYLGITDHPLIYEIKEIMQNVRVTPADVGEQLLKNEDPEIALKGLLEFLNAKLIEGCESQAS</sequence>
<proteinExistence type="predicted"/>
<organism evidence="1 2">
    <name type="scientific">Citrus sinensis</name>
    <name type="common">Sweet orange</name>
    <name type="synonym">Citrus aurantium var. sinensis</name>
    <dbReference type="NCBI Taxonomy" id="2711"/>
    <lineage>
        <taxon>Eukaryota</taxon>
        <taxon>Viridiplantae</taxon>
        <taxon>Streptophyta</taxon>
        <taxon>Embryophyta</taxon>
        <taxon>Tracheophyta</taxon>
        <taxon>Spermatophyta</taxon>
        <taxon>Magnoliopsida</taxon>
        <taxon>eudicotyledons</taxon>
        <taxon>Gunneridae</taxon>
        <taxon>Pentapetalae</taxon>
        <taxon>rosids</taxon>
        <taxon>malvids</taxon>
        <taxon>Sapindales</taxon>
        <taxon>Rutaceae</taxon>
        <taxon>Aurantioideae</taxon>
        <taxon>Citrus</taxon>
    </lineage>
</organism>
<protein>
    <submittedName>
        <fullName evidence="1">Protein HYPER-SENSITIVITY-RELATED 4</fullName>
    </submittedName>
</protein>
<dbReference type="EMBL" id="CM039177">
    <property type="protein sequence ID" value="KAH9696259.1"/>
    <property type="molecule type" value="Genomic_DNA"/>
</dbReference>
<name>A0ACB8IGH2_CITSI</name>
<gene>
    <name evidence="1" type="ORF">KPL71_023112</name>
</gene>
<evidence type="ECO:0000313" key="2">
    <source>
        <dbReference type="Proteomes" id="UP000829398"/>
    </source>
</evidence>